<evidence type="ECO:0008006" key="3">
    <source>
        <dbReference type="Google" id="ProtNLM"/>
    </source>
</evidence>
<dbReference type="EMBL" id="MHIS01000013">
    <property type="protein sequence ID" value="OGY56560.1"/>
    <property type="molecule type" value="Genomic_DNA"/>
</dbReference>
<evidence type="ECO:0000313" key="1">
    <source>
        <dbReference type="EMBL" id="OGY56560.1"/>
    </source>
</evidence>
<protein>
    <recommendedName>
        <fullName evidence="3">DUF4325 domain-containing protein</fullName>
    </recommendedName>
</protein>
<dbReference type="Proteomes" id="UP000178179">
    <property type="component" value="Unassembled WGS sequence"/>
</dbReference>
<comment type="caution">
    <text evidence="1">The sequence shown here is derived from an EMBL/GenBank/DDBJ whole genome shotgun (WGS) entry which is preliminary data.</text>
</comment>
<name>A0A1G1YY30_9BACT</name>
<evidence type="ECO:0000313" key="2">
    <source>
        <dbReference type="Proteomes" id="UP000178179"/>
    </source>
</evidence>
<accession>A0A1G1YY30</accession>
<proteinExistence type="predicted"/>
<gene>
    <name evidence="1" type="ORF">A2119_01480</name>
</gene>
<dbReference type="AlphaFoldDB" id="A0A1G1YY30"/>
<organism evidence="1 2">
    <name type="scientific">Candidatus Colwellbacteria bacterium GWA2_46_10</name>
    <dbReference type="NCBI Taxonomy" id="1797684"/>
    <lineage>
        <taxon>Bacteria</taxon>
        <taxon>Candidatus Colwelliibacteriota</taxon>
    </lineage>
</organism>
<reference evidence="1 2" key="1">
    <citation type="journal article" date="2016" name="Nat. Commun.">
        <title>Thousands of microbial genomes shed light on interconnected biogeochemical processes in an aquifer system.</title>
        <authorList>
            <person name="Anantharaman K."/>
            <person name="Brown C.T."/>
            <person name="Hug L.A."/>
            <person name="Sharon I."/>
            <person name="Castelle C.J."/>
            <person name="Probst A.J."/>
            <person name="Thomas B.C."/>
            <person name="Singh A."/>
            <person name="Wilkins M.J."/>
            <person name="Karaoz U."/>
            <person name="Brodie E.L."/>
            <person name="Williams K.H."/>
            <person name="Hubbard S.S."/>
            <person name="Banfield J.F."/>
        </authorList>
    </citation>
    <scope>NUCLEOTIDE SEQUENCE [LARGE SCALE GENOMIC DNA]</scope>
</reference>
<sequence length="105" mass="11820">MIIELKKFGTILLSRPAGREAFSAIRPQIKLEESNVRVDFSNVFTLTPSWADEFLTLLLEYTNGRVELLPTDNSSVIATLRILVEANQGPVADIARRFLSNNKKE</sequence>